<dbReference type="SMART" id="SM00207">
    <property type="entry name" value="TNF"/>
    <property type="match status" value="1"/>
</dbReference>
<keyword evidence="3" id="KW-0202">Cytokine</keyword>
<gene>
    <name evidence="7" type="ORF">KP79_PYT20020</name>
</gene>
<dbReference type="AlphaFoldDB" id="A0A210QXX8"/>
<dbReference type="Gene3D" id="2.60.120.40">
    <property type="match status" value="1"/>
</dbReference>
<dbReference type="GO" id="GO:0005615">
    <property type="term" value="C:extracellular space"/>
    <property type="evidence" value="ECO:0007669"/>
    <property type="project" value="UniProtKB-KW"/>
</dbReference>
<evidence type="ECO:0000313" key="7">
    <source>
        <dbReference type="EMBL" id="OWF53600.1"/>
    </source>
</evidence>
<dbReference type="PROSITE" id="PS50049">
    <property type="entry name" value="THD_2"/>
    <property type="match status" value="1"/>
</dbReference>
<dbReference type="CDD" id="cd00184">
    <property type="entry name" value="TNF"/>
    <property type="match status" value="1"/>
</dbReference>
<comment type="similarity">
    <text evidence="2">Belongs to the tumor necrosis factor family.</text>
</comment>
<organism evidence="7 8">
    <name type="scientific">Mizuhopecten yessoensis</name>
    <name type="common">Japanese scallop</name>
    <name type="synonym">Patinopecten yessoensis</name>
    <dbReference type="NCBI Taxonomy" id="6573"/>
    <lineage>
        <taxon>Eukaryota</taxon>
        <taxon>Metazoa</taxon>
        <taxon>Spiralia</taxon>
        <taxon>Lophotrochozoa</taxon>
        <taxon>Mollusca</taxon>
        <taxon>Bivalvia</taxon>
        <taxon>Autobranchia</taxon>
        <taxon>Pteriomorphia</taxon>
        <taxon>Pectinida</taxon>
        <taxon>Pectinoidea</taxon>
        <taxon>Pectinidae</taxon>
        <taxon>Mizuhopecten</taxon>
    </lineage>
</organism>
<keyword evidence="8" id="KW-1185">Reference proteome</keyword>
<dbReference type="Pfam" id="PF00229">
    <property type="entry name" value="TNF"/>
    <property type="match status" value="1"/>
</dbReference>
<keyword evidence="5" id="KW-0812">Transmembrane</keyword>
<protein>
    <submittedName>
        <fullName evidence="7">Tumor necrosis factor ligand superfamily member 10</fullName>
    </submittedName>
</protein>
<comment type="caution">
    <text evidence="7">The sequence shown here is derived from an EMBL/GenBank/DDBJ whole genome shotgun (WGS) entry which is preliminary data.</text>
</comment>
<reference evidence="7 8" key="1">
    <citation type="journal article" date="2017" name="Nat. Ecol. Evol.">
        <title>Scallop genome provides insights into evolution of bilaterian karyotype and development.</title>
        <authorList>
            <person name="Wang S."/>
            <person name="Zhang J."/>
            <person name="Jiao W."/>
            <person name="Li J."/>
            <person name="Xun X."/>
            <person name="Sun Y."/>
            <person name="Guo X."/>
            <person name="Huan P."/>
            <person name="Dong B."/>
            <person name="Zhang L."/>
            <person name="Hu X."/>
            <person name="Sun X."/>
            <person name="Wang J."/>
            <person name="Zhao C."/>
            <person name="Wang Y."/>
            <person name="Wang D."/>
            <person name="Huang X."/>
            <person name="Wang R."/>
            <person name="Lv J."/>
            <person name="Li Y."/>
            <person name="Zhang Z."/>
            <person name="Liu B."/>
            <person name="Lu W."/>
            <person name="Hui Y."/>
            <person name="Liang J."/>
            <person name="Zhou Z."/>
            <person name="Hou R."/>
            <person name="Li X."/>
            <person name="Liu Y."/>
            <person name="Li H."/>
            <person name="Ning X."/>
            <person name="Lin Y."/>
            <person name="Zhao L."/>
            <person name="Xing Q."/>
            <person name="Dou J."/>
            <person name="Li Y."/>
            <person name="Mao J."/>
            <person name="Guo H."/>
            <person name="Dou H."/>
            <person name="Li T."/>
            <person name="Mu C."/>
            <person name="Jiang W."/>
            <person name="Fu Q."/>
            <person name="Fu X."/>
            <person name="Miao Y."/>
            <person name="Liu J."/>
            <person name="Yu Q."/>
            <person name="Li R."/>
            <person name="Liao H."/>
            <person name="Li X."/>
            <person name="Kong Y."/>
            <person name="Jiang Z."/>
            <person name="Chourrout D."/>
            <person name="Li R."/>
            <person name="Bao Z."/>
        </authorList>
    </citation>
    <scope>NUCLEOTIDE SEQUENCE [LARGE SCALE GENOMIC DNA]</scope>
    <source>
        <strain evidence="7 8">PY_sf001</strain>
    </source>
</reference>
<name>A0A210QXX8_MIZYE</name>
<keyword evidence="4 5" id="KW-0472">Membrane</keyword>
<dbReference type="Proteomes" id="UP000242188">
    <property type="component" value="Unassembled WGS sequence"/>
</dbReference>
<evidence type="ECO:0000256" key="2">
    <source>
        <dbReference type="ARBA" id="ARBA00008670"/>
    </source>
</evidence>
<dbReference type="PANTHER" id="PTHR11471">
    <property type="entry name" value="TUMOR NECROSIS FACTOR FAMILY MEMBER"/>
    <property type="match status" value="1"/>
</dbReference>
<dbReference type="InterPro" id="IPR021184">
    <property type="entry name" value="TNF_CS"/>
</dbReference>
<evidence type="ECO:0000259" key="6">
    <source>
        <dbReference type="PROSITE" id="PS50049"/>
    </source>
</evidence>
<dbReference type="PROSITE" id="PS00251">
    <property type="entry name" value="THD_1"/>
    <property type="match status" value="1"/>
</dbReference>
<dbReference type="OrthoDB" id="5980568at2759"/>
<evidence type="ECO:0000256" key="3">
    <source>
        <dbReference type="ARBA" id="ARBA00022514"/>
    </source>
</evidence>
<dbReference type="PANTHER" id="PTHR11471:SF13">
    <property type="entry name" value="TNF FAMILY PROFILE DOMAIN-CONTAINING PROTEIN"/>
    <property type="match status" value="1"/>
</dbReference>
<feature type="domain" description="THD" evidence="6">
    <location>
        <begin position="180"/>
        <end position="336"/>
    </location>
</feature>
<proteinExistence type="inferred from homology"/>
<dbReference type="GO" id="GO:0006955">
    <property type="term" value="P:immune response"/>
    <property type="evidence" value="ECO:0007669"/>
    <property type="project" value="InterPro"/>
</dbReference>
<comment type="subcellular location">
    <subcellularLocation>
        <location evidence="1">Membrane</location>
    </subcellularLocation>
</comment>
<evidence type="ECO:0000256" key="4">
    <source>
        <dbReference type="ARBA" id="ARBA00023136"/>
    </source>
</evidence>
<accession>A0A210QXX8</accession>
<dbReference type="GO" id="GO:0005164">
    <property type="term" value="F:tumor necrosis factor receptor binding"/>
    <property type="evidence" value="ECO:0007669"/>
    <property type="project" value="InterPro"/>
</dbReference>
<feature type="transmembrane region" description="Helical" evidence="5">
    <location>
        <begin position="56"/>
        <end position="80"/>
    </location>
</feature>
<dbReference type="InterPro" id="IPR006052">
    <property type="entry name" value="TNF_dom"/>
</dbReference>
<dbReference type="InterPro" id="IPR008983">
    <property type="entry name" value="Tumour_necrosis_fac-like_dom"/>
</dbReference>
<evidence type="ECO:0000256" key="5">
    <source>
        <dbReference type="SAM" id="Phobius"/>
    </source>
</evidence>
<sequence length="337" mass="37804">MEPCPSIQSMQSIQSTASSSVLVPDVMHQHKNGNVSQRDVEGARVPDNAMSTPRRVLLLASSAVVFLLVLLTSLVVILFMQVTNLRNTLNSEIYAHSKDFGEVCLPCGELQMGPFEEDTPDLVLLEKVRSDEGDICCAKSPNQTKILFELLYQKKKMQEYRHDMLKSEHHVDSAPKINTVSAHLLVSGVQPPVADKSSGRYPIKNWSKDHVIANITGISFQPDRLRINTSGLYFIYSQVYFDRMCDQVTQEANKPYPIYHYVYRFNVIYPNGGEQLLMKSVRTPCWTQQKALHGDYTSYTAAAIRMAAGDEIYVMVSNISMVSPVPEASFLGVFKIS</sequence>
<evidence type="ECO:0000256" key="1">
    <source>
        <dbReference type="ARBA" id="ARBA00004370"/>
    </source>
</evidence>
<dbReference type="EMBL" id="NEDP02001320">
    <property type="protein sequence ID" value="OWF53600.1"/>
    <property type="molecule type" value="Genomic_DNA"/>
</dbReference>
<keyword evidence="5" id="KW-1133">Transmembrane helix</keyword>
<evidence type="ECO:0000313" key="8">
    <source>
        <dbReference type="Proteomes" id="UP000242188"/>
    </source>
</evidence>
<dbReference type="SUPFAM" id="SSF49842">
    <property type="entry name" value="TNF-like"/>
    <property type="match status" value="1"/>
</dbReference>
<dbReference type="GO" id="GO:0005125">
    <property type="term" value="F:cytokine activity"/>
    <property type="evidence" value="ECO:0007669"/>
    <property type="project" value="UniProtKB-KW"/>
</dbReference>
<dbReference type="GO" id="GO:0016020">
    <property type="term" value="C:membrane"/>
    <property type="evidence" value="ECO:0007669"/>
    <property type="project" value="UniProtKB-SubCell"/>
</dbReference>